<reference evidence="1 2" key="1">
    <citation type="journal article" date="2023" name="ACS Omega">
        <title>Identification of the Neoaspergillic Acid Biosynthesis Gene Cluster by Establishing an In Vitro CRISPR-Ribonucleoprotein Genetic System in Aspergillus melleus.</title>
        <authorList>
            <person name="Yuan B."/>
            <person name="Grau M.F."/>
            <person name="Murata R.M."/>
            <person name="Torok T."/>
            <person name="Venkateswaran K."/>
            <person name="Stajich J.E."/>
            <person name="Wang C.C.C."/>
        </authorList>
    </citation>
    <scope>NUCLEOTIDE SEQUENCE [LARGE SCALE GENOMIC DNA]</scope>
    <source>
        <strain evidence="1 2">IMV 1140</strain>
    </source>
</reference>
<gene>
    <name evidence="1" type="ORF">N8T08_006317</name>
</gene>
<protein>
    <submittedName>
        <fullName evidence="1">Uncharacterized protein</fullName>
    </submittedName>
</protein>
<dbReference type="Proteomes" id="UP001177260">
    <property type="component" value="Unassembled WGS sequence"/>
</dbReference>
<sequence length="427" mass="47003">MSPNPLPSYPNTTYKIGWICALPIEMAAAKGMLDELHGNPQIPPSQIDTNSYLLGKVHAHNVVIACLPRDEMGPASAALVAAHMLSTFPRIKTGLVVGVGGGIPHHEGEVQDVRLGDVVISSDAKSGGVVAYDSGERKPDGTLELLSGGERLSRPPRGLRTAVSRLEMEHLTRKSAIPEYVEEMLERYPVMRKKGFGYPDGAEDVLFDARYDHVGGTRLCARCVDAGIREGKVIERPLRQDTSPVVHYGMIVSGSTVVKHAPTRLMIEQEHRAICVEMEAAGIMNYFPCLVIRGISDYADSHKNDRWKAYAAATAAACAKELLQYVPVKVDITRFQNETRLEPLLRSNTEEAFVSTDATVVAAQEGTSHSKILSWIAELHSIVQQNYLLERQKDSITMSMLQYHAFQRWAGQARKSLNLSHAVNQRA</sequence>
<name>A0ACC3B004_9EURO</name>
<evidence type="ECO:0000313" key="2">
    <source>
        <dbReference type="Proteomes" id="UP001177260"/>
    </source>
</evidence>
<keyword evidence="2" id="KW-1185">Reference proteome</keyword>
<comment type="caution">
    <text evidence="1">The sequence shown here is derived from an EMBL/GenBank/DDBJ whole genome shotgun (WGS) entry which is preliminary data.</text>
</comment>
<accession>A0ACC3B004</accession>
<organism evidence="1 2">
    <name type="scientific">Aspergillus melleus</name>
    <dbReference type="NCBI Taxonomy" id="138277"/>
    <lineage>
        <taxon>Eukaryota</taxon>
        <taxon>Fungi</taxon>
        <taxon>Dikarya</taxon>
        <taxon>Ascomycota</taxon>
        <taxon>Pezizomycotina</taxon>
        <taxon>Eurotiomycetes</taxon>
        <taxon>Eurotiomycetidae</taxon>
        <taxon>Eurotiales</taxon>
        <taxon>Aspergillaceae</taxon>
        <taxon>Aspergillus</taxon>
        <taxon>Aspergillus subgen. Circumdati</taxon>
    </lineage>
</organism>
<evidence type="ECO:0000313" key="1">
    <source>
        <dbReference type="EMBL" id="KAK1143511.1"/>
    </source>
</evidence>
<dbReference type="EMBL" id="JAOPJF010000039">
    <property type="protein sequence ID" value="KAK1143511.1"/>
    <property type="molecule type" value="Genomic_DNA"/>
</dbReference>
<proteinExistence type="predicted"/>